<evidence type="ECO:0000256" key="1">
    <source>
        <dbReference type="SAM" id="MobiDB-lite"/>
    </source>
</evidence>
<dbReference type="Proteomes" id="UP001627284">
    <property type="component" value="Unassembled WGS sequence"/>
</dbReference>
<keyword evidence="3" id="KW-1185">Reference proteome</keyword>
<organism evidence="2 3">
    <name type="scientific">Solanum stoloniferum</name>
    <dbReference type="NCBI Taxonomy" id="62892"/>
    <lineage>
        <taxon>Eukaryota</taxon>
        <taxon>Viridiplantae</taxon>
        <taxon>Streptophyta</taxon>
        <taxon>Embryophyta</taxon>
        <taxon>Tracheophyta</taxon>
        <taxon>Spermatophyta</taxon>
        <taxon>Magnoliopsida</taxon>
        <taxon>eudicotyledons</taxon>
        <taxon>Gunneridae</taxon>
        <taxon>Pentapetalae</taxon>
        <taxon>asterids</taxon>
        <taxon>lamiids</taxon>
        <taxon>Solanales</taxon>
        <taxon>Solanaceae</taxon>
        <taxon>Solanoideae</taxon>
        <taxon>Solaneae</taxon>
        <taxon>Solanum</taxon>
    </lineage>
</organism>
<feature type="compositionally biased region" description="Pro residues" evidence="1">
    <location>
        <begin position="25"/>
        <end position="34"/>
    </location>
</feature>
<accession>A0ABD2SF16</accession>
<evidence type="ECO:0000313" key="2">
    <source>
        <dbReference type="EMBL" id="KAL3342450.1"/>
    </source>
</evidence>
<feature type="region of interest" description="Disordered" evidence="1">
    <location>
        <begin position="1"/>
        <end position="90"/>
    </location>
</feature>
<proteinExistence type="predicted"/>
<sequence length="135" mass="15358">MSTKKVHEGNPVPVVPFNDVDMNRVPPPSFPPPENVFSSIAEESESPAQKKLKIDEEDGDSVVSDTSSEDSMVFSDEVNDTSSPIRPTYRQYDSDENFCPYYPQKMDKAVWEKYYQQVKESEGFDITNAILLERP</sequence>
<protein>
    <submittedName>
        <fullName evidence="2">Uncharacterized protein</fullName>
    </submittedName>
</protein>
<reference evidence="2 3" key="1">
    <citation type="submission" date="2024-05" db="EMBL/GenBank/DDBJ databases">
        <title>De novo assembly of an allotetraploid wild potato.</title>
        <authorList>
            <person name="Hosaka A.J."/>
        </authorList>
    </citation>
    <scope>NUCLEOTIDE SEQUENCE [LARGE SCALE GENOMIC DNA]</scope>
    <source>
        <tissue evidence="2">Young leaves</tissue>
    </source>
</reference>
<evidence type="ECO:0000313" key="3">
    <source>
        <dbReference type="Proteomes" id="UP001627284"/>
    </source>
</evidence>
<gene>
    <name evidence="2" type="ORF">AABB24_026463</name>
</gene>
<comment type="caution">
    <text evidence="2">The sequence shown here is derived from an EMBL/GenBank/DDBJ whole genome shotgun (WGS) entry which is preliminary data.</text>
</comment>
<dbReference type="AlphaFoldDB" id="A0ABD2SF16"/>
<name>A0ABD2SF16_9SOLN</name>
<feature type="compositionally biased region" description="Low complexity" evidence="1">
    <location>
        <begin position="61"/>
        <end position="73"/>
    </location>
</feature>
<dbReference type="EMBL" id="JBJKTR010000015">
    <property type="protein sequence ID" value="KAL3342450.1"/>
    <property type="molecule type" value="Genomic_DNA"/>
</dbReference>